<dbReference type="PANTHER" id="PTHR36109:SF2">
    <property type="entry name" value="MEMBRANE PROTEIN"/>
    <property type="match status" value="1"/>
</dbReference>
<dbReference type="RefSeq" id="WP_125206137.1">
    <property type="nucleotide sequence ID" value="NZ_AP025739.1"/>
</dbReference>
<protein>
    <recommendedName>
        <fullName evidence="3">General stress protein 17M-like domain-containing protein</fullName>
    </recommendedName>
</protein>
<dbReference type="OrthoDB" id="514402at2"/>
<evidence type="ECO:0000313" key="1">
    <source>
        <dbReference type="EMBL" id="BDI33686.1"/>
    </source>
</evidence>
<dbReference type="EMBL" id="AP025739">
    <property type="protein sequence ID" value="BDI33686.1"/>
    <property type="molecule type" value="Genomic_DNA"/>
</dbReference>
<organism evidence="1 2">
    <name type="scientific">Capsulimonas corticalis</name>
    <dbReference type="NCBI Taxonomy" id="2219043"/>
    <lineage>
        <taxon>Bacteria</taxon>
        <taxon>Bacillati</taxon>
        <taxon>Armatimonadota</taxon>
        <taxon>Armatimonadia</taxon>
        <taxon>Capsulimonadales</taxon>
        <taxon>Capsulimonadaceae</taxon>
        <taxon>Capsulimonas</taxon>
    </lineage>
</organism>
<dbReference type="Proteomes" id="UP000287394">
    <property type="component" value="Chromosome"/>
</dbReference>
<evidence type="ECO:0000313" key="2">
    <source>
        <dbReference type="Proteomes" id="UP000287394"/>
    </source>
</evidence>
<evidence type="ECO:0008006" key="3">
    <source>
        <dbReference type="Google" id="ProtNLM"/>
    </source>
</evidence>
<reference evidence="1 2" key="1">
    <citation type="journal article" date="2019" name="Int. J. Syst. Evol. Microbiol.">
        <title>Capsulimonas corticalis gen. nov., sp. nov., an aerobic capsulated bacterium, of a novel bacterial order, Capsulimonadales ord. nov., of the class Armatimonadia of the phylum Armatimonadetes.</title>
        <authorList>
            <person name="Li J."/>
            <person name="Kudo C."/>
            <person name="Tonouchi A."/>
        </authorList>
    </citation>
    <scope>NUCLEOTIDE SEQUENCE [LARGE SCALE GENOMIC DNA]</scope>
    <source>
        <strain evidence="1 2">AX-7</strain>
    </source>
</reference>
<dbReference type="InterPro" id="IPR052948">
    <property type="entry name" value="Low_temp-induced_all0457"/>
</dbReference>
<dbReference type="AlphaFoldDB" id="A0A9N7QGL6"/>
<name>A0A9N7QGL6_9BACT</name>
<proteinExistence type="predicted"/>
<keyword evidence="2" id="KW-1185">Reference proteome</keyword>
<gene>
    <name evidence="1" type="ORF">CCAX7_57370</name>
</gene>
<accession>A0A9N7QGL6</accession>
<dbReference type="PANTHER" id="PTHR36109">
    <property type="entry name" value="MEMBRANE PROTEIN-RELATED"/>
    <property type="match status" value="1"/>
</dbReference>
<dbReference type="KEGG" id="ccot:CCAX7_57370"/>
<sequence length="180" mass="17349">MTTTLPTTTNRVTAVFADRAQAEQAVSALRQSGVNDDQLAVVAQHDGHTISTGDGSAAVAANDGDGSRVGKGLAAGAGVGALFGLAALAIPGVGPFVTAGFLAHALGVTGGAIASGAVVGATSGAVAGAFAKAGYNDDEARYYGGAVESGHVLVAVDTTSGADAAQVRQILSQYGGSFSA</sequence>